<dbReference type="Gene3D" id="1.20.920.10">
    <property type="entry name" value="Bromodomain-like"/>
    <property type="match status" value="4"/>
</dbReference>
<feature type="compositionally biased region" description="Low complexity" evidence="11">
    <location>
        <begin position="1538"/>
        <end position="1566"/>
    </location>
</feature>
<dbReference type="PANTHER" id="PTHR15137">
    <property type="entry name" value="TRANSCRIPTION INITIATION FACTOR TFIID"/>
    <property type="match status" value="1"/>
</dbReference>
<dbReference type="GO" id="GO:0006325">
    <property type="term" value="P:chromatin organization"/>
    <property type="evidence" value="ECO:0007669"/>
    <property type="project" value="UniProtKB-ARBA"/>
</dbReference>
<organism evidence="13 14">
    <name type="scientific">Dimargaris cristalligena</name>
    <dbReference type="NCBI Taxonomy" id="215637"/>
    <lineage>
        <taxon>Eukaryota</taxon>
        <taxon>Fungi</taxon>
        <taxon>Fungi incertae sedis</taxon>
        <taxon>Zoopagomycota</taxon>
        <taxon>Kickxellomycotina</taxon>
        <taxon>Dimargaritomycetes</taxon>
        <taxon>Dimargaritales</taxon>
        <taxon>Dimargaritaceae</taxon>
        <taxon>Dimargaris</taxon>
    </lineage>
</organism>
<evidence type="ECO:0000313" key="14">
    <source>
        <dbReference type="Proteomes" id="UP000268162"/>
    </source>
</evidence>
<feature type="non-terminal residue" evidence="13">
    <location>
        <position position="1769"/>
    </location>
</feature>
<keyword evidence="6" id="KW-0804">Transcription</keyword>
<feature type="domain" description="Bromo" evidence="12">
    <location>
        <begin position="1588"/>
        <end position="1660"/>
    </location>
</feature>
<dbReference type="InterPro" id="IPR042097">
    <property type="entry name" value="Aminopeptidase_N-like_N_sf"/>
</dbReference>
<proteinExistence type="inferred from homology"/>
<gene>
    <name evidence="13" type="ORF">BJ085DRAFT_22053</name>
</gene>
<dbReference type="STRING" id="215637.A0A4P9ZPD6"/>
<dbReference type="FunFam" id="1.10.390.10:FF:000011">
    <property type="entry name" value="Transcription initiation factor TFIID subunit"/>
    <property type="match status" value="1"/>
</dbReference>
<evidence type="ECO:0000313" key="13">
    <source>
        <dbReference type="EMBL" id="RKP35306.1"/>
    </source>
</evidence>
<feature type="domain" description="Bromo" evidence="12">
    <location>
        <begin position="1251"/>
        <end position="1323"/>
    </location>
</feature>
<reference evidence="14" key="1">
    <citation type="journal article" date="2018" name="Nat. Microbiol.">
        <title>Leveraging single-cell genomics to expand the fungal tree of life.</title>
        <authorList>
            <person name="Ahrendt S.R."/>
            <person name="Quandt C.A."/>
            <person name="Ciobanu D."/>
            <person name="Clum A."/>
            <person name="Salamov A."/>
            <person name="Andreopoulos B."/>
            <person name="Cheng J.F."/>
            <person name="Woyke T."/>
            <person name="Pelin A."/>
            <person name="Henrissat B."/>
            <person name="Reynolds N.K."/>
            <person name="Benny G.L."/>
            <person name="Smith M.E."/>
            <person name="James T.Y."/>
            <person name="Grigoriev I.V."/>
        </authorList>
    </citation>
    <scope>NUCLEOTIDE SEQUENCE [LARGE SCALE GENOMIC DNA]</scope>
    <source>
        <strain evidence="14">RSA 468</strain>
    </source>
</reference>
<accession>A0A4P9ZPD6</accession>
<sequence>MQTAERDTYGITVDHQKVVLDIDIAAHSLFGFTELTAYPHSDTTRLVRLNCRQSRVTRVTVAGQDAEFKQQDAYDNLQRQATQELKGIEHHRELRRTLQLARRESDDGELVVLIPDGVPITPIAQPDSVAAAAAVPSDSPRFNTLVIRVDFQLIRPAAGLVFSGSMDDPGCGSTPSSSSPPILYTQSDMVPGQARLWLPCVDQVNQRCTWELTYIVPRRLTPLPDLSALSVSSSSAEPTGSVRSGKYSVVSSGELLEQTIHPNRPDRKIFSYQLQAAAPPCSLAFVVGPFRAVRIDTPHFQNGHDNGSGSPTSTVGGIYLFAAPGAHDDLVNTCRCLPAIMDFFCREYGSYPFSSYKVVFIDELARPVIAGASLTILDSELLYPPDIIDQTYETRRLLSLVVAEQWFGQYITPKAWSDTWLIGGLAHHLAGLFLKHHFGTNEYLFRLKKDMERLVELDVHQPPICNAELVPPFNPDTLAFVQFKAPLVLYILDKRMMKGGLSLGLHRVIPKILLSAMSGDLDRSYSLGTTVFLKMCRKLSGLDVKSFAEQWVYGSGCPIFHFTYQFNRKKLVVEIHMRQEWSNQSSRSESAQPSIRPYATTTPIFTGQMTARIREADGTPYEHVLDIEESSRKFEVQFNTKYKRIRRNTKRFQMRQAAAAAEEANVNQIIGLDTEEAEEQLALFGGDDEEEKRTWRIVEWGEEDEESLASSTFEWIRLDSDMEWLGRIHFAQPDFMWAAQLQKDRDVVAQYEAIQALRNQPSSAASTSLMRVVMDVRMFYRVRMEAARALPQLALPHLDYIGLYHLRKVFERRYCVAISGDGTAESANPTTTAVLLPQPNNFDNMSEYFVQRAIILAMAEVRDQNHRASDEVREFLLRLLKFNDNSDNEYADCYYIGTIITALVNTVTPSAPGSVNADVQLIVDEVERFRVIDALLSTYHNTITVTCLEALYRLCCLNVLPFDLPLFLHMTRHGNFRSIRQCATKILLDHFGVQPRSPLLAYLLHMVTNDPDLAFRHFLSQQLLWCLVRQIQKMGEPLAALPSFHIDEGTGSTMTIHGFPDGDLGPSVPQLVDQVRQTFKNDDRTGVLLWQLLSTSLASLDPQIQADLFALSELLYRSIDPLPSLPPTAVVGPPPPVLAHPPPSRLASPPLVPPSPPVTTIHSTPTPRPASPALIVIPKLKIKLPSSGGGDGGSSELASPNLPPNIASKERPTPMTPLPPPAPVTPNRGPFSRTLSADQKKQLKRLLRKIMASRSAYPFLQPVDPVRDGCPTYFQFIKEPMDLGTMKRKLDTNRYTSLQQFHDDFHLVINNCYLFNPIGTFVYTEGQEIESMFEQEWSEAFDSLLETAGPARNYTIVEIPRGSETALSTPSRPSAAPSSGASSRTVTPVRPATGSSGGGGGGGSSGASDEVARSLPYHAKHILKLLRKLQGHPSAQPFLQPVDPIALGIPHYRDVIRHPIDLGTIERKIQDNHSYQDYVQVRKDVQLMLDNCFTFNPPNSYVYNEGKTLEKLFTKLWGSLVKELLNRTRPTKTPVGDSPAAAVASPTPAFPTAKSTPVQVATPTPAPKVVRMDPDDVTRCESVLDKLQSSRFAALFLQPVHPERDGCPTYFQKIKHPMDLGTIGDKLTRGRYSQVEQFRDDIELMLHNCFLFNPPGTYAREQGQSLKAVYHKLWKNGGGGGGGSMDSATRGRVTRLLQKLSAHRYAGLFLQPVDPVRDGVPNYLDIVKHPMDLGTIAQKLARPPAESYPTLDAFVADVELVFSNCYLYN</sequence>
<dbReference type="PANTHER" id="PTHR15137:SF9">
    <property type="entry name" value="TRANSCRIPTION INITIATION FACTOR TFIID SUBUNIT 2"/>
    <property type="match status" value="1"/>
</dbReference>
<dbReference type="Pfam" id="PF25316">
    <property type="entry name" value="TAF2_3rd"/>
    <property type="match status" value="1"/>
</dbReference>
<dbReference type="InterPro" id="IPR018359">
    <property type="entry name" value="Bromodomain_CS"/>
</dbReference>
<dbReference type="GO" id="GO:0000976">
    <property type="term" value="F:transcription cis-regulatory region binding"/>
    <property type="evidence" value="ECO:0007669"/>
    <property type="project" value="TreeGrafter"/>
</dbReference>
<evidence type="ECO:0000256" key="3">
    <source>
        <dbReference type="ARBA" id="ARBA00017363"/>
    </source>
</evidence>
<dbReference type="SUPFAM" id="SSF55486">
    <property type="entry name" value="Metalloproteases ('zincins'), catalytic domain"/>
    <property type="match status" value="1"/>
</dbReference>
<dbReference type="InterPro" id="IPR057345">
    <property type="entry name" value="Ig-like_TAF2"/>
</dbReference>
<dbReference type="SMART" id="SM00297">
    <property type="entry name" value="BROMO"/>
    <property type="match status" value="4"/>
</dbReference>
<evidence type="ECO:0000259" key="12">
    <source>
        <dbReference type="PROSITE" id="PS50014"/>
    </source>
</evidence>
<dbReference type="InterPro" id="IPR014782">
    <property type="entry name" value="Peptidase_M1_dom"/>
</dbReference>
<evidence type="ECO:0000256" key="8">
    <source>
        <dbReference type="ARBA" id="ARBA00025346"/>
    </source>
</evidence>
<dbReference type="GO" id="GO:0005669">
    <property type="term" value="C:transcription factor TFIID complex"/>
    <property type="evidence" value="ECO:0007669"/>
    <property type="project" value="InterPro"/>
</dbReference>
<keyword evidence="4" id="KW-0805">Transcription regulation</keyword>
<evidence type="ECO:0000256" key="5">
    <source>
        <dbReference type="ARBA" id="ARBA00023117"/>
    </source>
</evidence>
<dbReference type="SUPFAM" id="SSF47370">
    <property type="entry name" value="Bromodomain"/>
    <property type="match status" value="4"/>
</dbReference>
<dbReference type="InterPro" id="IPR001487">
    <property type="entry name" value="Bromodomain"/>
</dbReference>
<evidence type="ECO:0000256" key="2">
    <source>
        <dbReference type="ARBA" id="ARBA00010937"/>
    </source>
</evidence>
<feature type="region of interest" description="Disordered" evidence="11">
    <location>
        <begin position="1530"/>
        <end position="1566"/>
    </location>
</feature>
<dbReference type="EMBL" id="ML002904">
    <property type="protein sequence ID" value="RKP35306.1"/>
    <property type="molecule type" value="Genomic_DNA"/>
</dbReference>
<comment type="similarity">
    <text evidence="2">Belongs to the TAF2 family.</text>
</comment>
<protein>
    <recommendedName>
        <fullName evidence="3">Transcription initiation factor TFIID subunit 2</fullName>
    </recommendedName>
    <alternativeName>
        <fullName evidence="9">TBP-associated factor 2</fullName>
    </alternativeName>
</protein>
<dbReference type="Gene3D" id="1.10.390.10">
    <property type="entry name" value="Neutral Protease Domain 2"/>
    <property type="match status" value="1"/>
</dbReference>
<dbReference type="GO" id="GO:0003682">
    <property type="term" value="F:chromatin binding"/>
    <property type="evidence" value="ECO:0007669"/>
    <property type="project" value="TreeGrafter"/>
</dbReference>
<feature type="region of interest" description="Disordered" evidence="11">
    <location>
        <begin position="1363"/>
        <end position="1410"/>
    </location>
</feature>
<dbReference type="InterPro" id="IPR037813">
    <property type="entry name" value="TAF2"/>
</dbReference>
<evidence type="ECO:0000256" key="6">
    <source>
        <dbReference type="ARBA" id="ARBA00023163"/>
    </source>
</evidence>
<dbReference type="PROSITE" id="PS50014">
    <property type="entry name" value="BROMODOMAIN_2"/>
    <property type="match status" value="4"/>
</dbReference>
<dbReference type="Pfam" id="PF00439">
    <property type="entry name" value="Bromodomain"/>
    <property type="match status" value="4"/>
</dbReference>
<dbReference type="GO" id="GO:0006367">
    <property type="term" value="P:transcription initiation at RNA polymerase II promoter"/>
    <property type="evidence" value="ECO:0007669"/>
    <property type="project" value="TreeGrafter"/>
</dbReference>
<feature type="compositionally biased region" description="Pro residues" evidence="11">
    <location>
        <begin position="1214"/>
        <end position="1224"/>
    </location>
</feature>
<dbReference type="InterPro" id="IPR027268">
    <property type="entry name" value="Peptidase_M4/M1_CTD_sf"/>
</dbReference>
<evidence type="ECO:0000256" key="10">
    <source>
        <dbReference type="PROSITE-ProRule" id="PRU00035"/>
    </source>
</evidence>
<keyword evidence="5 10" id="KW-0103">Bromodomain</keyword>
<dbReference type="GO" id="GO:0016251">
    <property type="term" value="F:RNA polymerase II general transcription initiation factor activity"/>
    <property type="evidence" value="ECO:0007669"/>
    <property type="project" value="TreeGrafter"/>
</dbReference>
<feature type="compositionally biased region" description="Gly residues" evidence="11">
    <location>
        <begin position="1395"/>
        <end position="1405"/>
    </location>
</feature>
<dbReference type="Proteomes" id="UP000268162">
    <property type="component" value="Unassembled WGS sequence"/>
</dbReference>
<dbReference type="SUPFAM" id="SSF63737">
    <property type="entry name" value="Leukotriene A4 hydrolase N-terminal domain"/>
    <property type="match status" value="1"/>
</dbReference>
<keyword evidence="14" id="KW-1185">Reference proteome</keyword>
<dbReference type="PRINTS" id="PR00503">
    <property type="entry name" value="BROMODOMAIN"/>
</dbReference>
<name>A0A4P9ZPD6_9FUNG</name>
<evidence type="ECO:0000256" key="4">
    <source>
        <dbReference type="ARBA" id="ARBA00023015"/>
    </source>
</evidence>
<dbReference type="GO" id="GO:0008270">
    <property type="term" value="F:zinc ion binding"/>
    <property type="evidence" value="ECO:0007669"/>
    <property type="project" value="InterPro"/>
</dbReference>
<keyword evidence="7" id="KW-0539">Nucleus</keyword>
<dbReference type="Gene3D" id="2.60.40.1730">
    <property type="entry name" value="tricorn interacting facor f3 domain"/>
    <property type="match status" value="1"/>
</dbReference>
<feature type="region of interest" description="Disordered" evidence="11">
    <location>
        <begin position="1185"/>
        <end position="1235"/>
    </location>
</feature>
<dbReference type="Pfam" id="PF01433">
    <property type="entry name" value="Peptidase_M1"/>
    <property type="match status" value="1"/>
</dbReference>
<comment type="subcellular location">
    <subcellularLocation>
        <location evidence="1">Nucleus</location>
    </subcellularLocation>
</comment>
<dbReference type="Pfam" id="PF25577">
    <property type="entry name" value="TPR_TAF2_C"/>
    <property type="match status" value="1"/>
</dbReference>
<dbReference type="PROSITE" id="PS00633">
    <property type="entry name" value="BROMODOMAIN_1"/>
    <property type="match status" value="1"/>
</dbReference>
<feature type="domain" description="Bromo" evidence="12">
    <location>
        <begin position="1430"/>
        <end position="1503"/>
    </location>
</feature>
<evidence type="ECO:0000256" key="9">
    <source>
        <dbReference type="ARBA" id="ARBA00076306"/>
    </source>
</evidence>
<feature type="domain" description="Bromo" evidence="12">
    <location>
        <begin position="1701"/>
        <end position="1769"/>
    </location>
</feature>
<evidence type="ECO:0000256" key="7">
    <source>
        <dbReference type="ARBA" id="ARBA00023242"/>
    </source>
</evidence>
<feature type="compositionally biased region" description="Low complexity" evidence="11">
    <location>
        <begin position="1368"/>
        <end position="1385"/>
    </location>
</feature>
<evidence type="ECO:0000256" key="1">
    <source>
        <dbReference type="ARBA" id="ARBA00004123"/>
    </source>
</evidence>
<comment type="function">
    <text evidence="8">Functions as a component of the DNA-binding general transcription factor complex TFIID. Binding of TFIID to a promoter (with or without TATA element) is the initial step in pre-initiation complex (PIC) formation. TFIID plays a key role in the regulation of gene expression by RNA polymerase II through different activities such as transcription activator interaction, core promoter recognition and selectivity, TFIIA and TFIIB interaction, chromatin modification (histone acetylation by TAF1), facilitation of DNA opening and initiation of transcription.</text>
</comment>
<evidence type="ECO:0000256" key="11">
    <source>
        <dbReference type="SAM" id="MobiDB-lite"/>
    </source>
</evidence>
<dbReference type="CDD" id="cd09839">
    <property type="entry name" value="M1_like_TAF2"/>
    <property type="match status" value="1"/>
</dbReference>
<dbReference type="InterPro" id="IPR057991">
    <property type="entry name" value="TPR_TAF2_C"/>
</dbReference>
<dbReference type="InterPro" id="IPR036427">
    <property type="entry name" value="Bromodomain-like_sf"/>
</dbReference>
<dbReference type="GO" id="GO:0008237">
    <property type="term" value="F:metallopeptidase activity"/>
    <property type="evidence" value="ECO:0007669"/>
    <property type="project" value="InterPro"/>
</dbReference>